<organism evidence="1 2">
    <name type="scientific">Paracraurococcus ruber</name>
    <dbReference type="NCBI Taxonomy" id="77675"/>
    <lineage>
        <taxon>Bacteria</taxon>
        <taxon>Pseudomonadati</taxon>
        <taxon>Pseudomonadota</taxon>
        <taxon>Alphaproteobacteria</taxon>
        <taxon>Acetobacterales</taxon>
        <taxon>Roseomonadaceae</taxon>
        <taxon>Paracraurococcus</taxon>
    </lineage>
</organism>
<proteinExistence type="predicted"/>
<evidence type="ECO:0008006" key="3">
    <source>
        <dbReference type="Google" id="ProtNLM"/>
    </source>
</evidence>
<gene>
    <name evidence="1" type="ORF">CKO45_06990</name>
</gene>
<dbReference type="Pfam" id="PF13489">
    <property type="entry name" value="Methyltransf_23"/>
    <property type="match status" value="1"/>
</dbReference>
<sequence length="446" mass="47669">MVAPLDRARAGREGLSLLDVGCGFGYTLDYWRHVGGGAVVGLEPSEYGRMGRDLLGVDIRLAYLHEDDSVLARRFDIVFSSEVIEHVPDPQAFLRDLAGCLAPGGVLALTTPNAEFVRPDSPLNMVVGALSPGMHKLLFSATALESVIRAAGFPHVLVEVQSERLLAYASQSPLALEDAAAGLRARYIGYLLRRAAAPAGSADLMLGFRFRAMKELVNAGRVAEALPQADAYEALVREAYDFDPTDAAAVAARLDATRDLADHAGTMPFSLGCFLFYRAMAARQQGALPEAIRLFALAETVIRHSLGLEPVQFQEAATLLWRAAFERGFAALVAGEPGPALAALDAIPLRPEDAPGGHRFAALPPDLPPRIALLRANALLQSGQATSAEETLRAWLARPGALAPAQADEARHLLAMAASNRRIPGLRSLAARILARGRRMARRIGA</sequence>
<dbReference type="SUPFAM" id="SSF53335">
    <property type="entry name" value="S-adenosyl-L-methionine-dependent methyltransferases"/>
    <property type="match status" value="1"/>
</dbReference>
<evidence type="ECO:0000313" key="2">
    <source>
        <dbReference type="Proteomes" id="UP000697995"/>
    </source>
</evidence>
<dbReference type="CDD" id="cd02440">
    <property type="entry name" value="AdoMet_MTases"/>
    <property type="match status" value="1"/>
</dbReference>
<protein>
    <recommendedName>
        <fullName evidence="3">Methyltransferase domain-containing protein</fullName>
    </recommendedName>
</protein>
<dbReference type="Proteomes" id="UP000697995">
    <property type="component" value="Unassembled WGS sequence"/>
</dbReference>
<evidence type="ECO:0000313" key="1">
    <source>
        <dbReference type="EMBL" id="MBK1657975.1"/>
    </source>
</evidence>
<reference evidence="1 2" key="1">
    <citation type="journal article" date="2020" name="Microorganisms">
        <title>Osmotic Adaptation and Compatible Solute Biosynthesis of Phototrophic Bacteria as Revealed from Genome Analyses.</title>
        <authorList>
            <person name="Imhoff J.F."/>
            <person name="Rahn T."/>
            <person name="Kunzel S."/>
            <person name="Keller A."/>
            <person name="Neulinger S.C."/>
        </authorList>
    </citation>
    <scope>NUCLEOTIDE SEQUENCE [LARGE SCALE GENOMIC DNA]</scope>
    <source>
        <strain evidence="1 2">DSM 15382</strain>
    </source>
</reference>
<dbReference type="PANTHER" id="PTHR43861">
    <property type="entry name" value="TRANS-ACONITATE 2-METHYLTRANSFERASE-RELATED"/>
    <property type="match status" value="1"/>
</dbReference>
<keyword evidence="2" id="KW-1185">Reference proteome</keyword>
<name>A0ABS1CU18_9PROT</name>
<dbReference type="EMBL" id="NRSG01000034">
    <property type="protein sequence ID" value="MBK1657975.1"/>
    <property type="molecule type" value="Genomic_DNA"/>
</dbReference>
<comment type="caution">
    <text evidence="1">The sequence shown here is derived from an EMBL/GenBank/DDBJ whole genome shotgun (WGS) entry which is preliminary data.</text>
</comment>
<dbReference type="InterPro" id="IPR029063">
    <property type="entry name" value="SAM-dependent_MTases_sf"/>
</dbReference>
<dbReference type="Gene3D" id="3.40.50.150">
    <property type="entry name" value="Vaccinia Virus protein VP39"/>
    <property type="match status" value="1"/>
</dbReference>
<accession>A0ABS1CU18</accession>